<feature type="transmembrane region" description="Helical" evidence="7">
    <location>
        <begin position="214"/>
        <end position="232"/>
    </location>
</feature>
<comment type="caution">
    <text evidence="9">The sequence shown here is derived from an EMBL/GenBank/DDBJ whole genome shotgun (WGS) entry which is preliminary data.</text>
</comment>
<dbReference type="PANTHER" id="PTHR40074:SF2">
    <property type="entry name" value="O-ACETYLTRANSFERASE WECH"/>
    <property type="match status" value="1"/>
</dbReference>
<feature type="transmembrane region" description="Helical" evidence="7">
    <location>
        <begin position="154"/>
        <end position="175"/>
    </location>
</feature>
<dbReference type="GO" id="GO:0016746">
    <property type="term" value="F:acyltransferase activity"/>
    <property type="evidence" value="ECO:0007669"/>
    <property type="project" value="UniProtKB-KW"/>
</dbReference>
<dbReference type="Proteomes" id="UP000600565">
    <property type="component" value="Unassembled WGS sequence"/>
</dbReference>
<evidence type="ECO:0000256" key="7">
    <source>
        <dbReference type="SAM" id="Phobius"/>
    </source>
</evidence>
<dbReference type="RefSeq" id="WP_191703167.1">
    <property type="nucleotide sequence ID" value="NZ_JACSPW010000004.1"/>
</dbReference>
<keyword evidence="9" id="KW-0012">Acyltransferase</keyword>
<feature type="domain" description="Acyltransferase 3" evidence="8">
    <location>
        <begin position="6"/>
        <end position="326"/>
    </location>
</feature>
<evidence type="ECO:0000256" key="6">
    <source>
        <dbReference type="ARBA" id="ARBA00023136"/>
    </source>
</evidence>
<dbReference type="PANTHER" id="PTHR40074">
    <property type="entry name" value="O-ACETYLTRANSFERASE WECH"/>
    <property type="match status" value="1"/>
</dbReference>
<proteinExistence type="inferred from homology"/>
<comment type="similarity">
    <text evidence="2">Belongs to the acyltransferase 3 family.</text>
</comment>
<evidence type="ECO:0000259" key="8">
    <source>
        <dbReference type="Pfam" id="PF01757"/>
    </source>
</evidence>
<evidence type="ECO:0000313" key="9">
    <source>
        <dbReference type="EMBL" id="MBD8032564.1"/>
    </source>
</evidence>
<feature type="transmembrane region" description="Helical" evidence="7">
    <location>
        <begin position="244"/>
        <end position="262"/>
    </location>
</feature>
<organism evidence="9 10">
    <name type="scientific">Solibacillus merdavium</name>
    <dbReference type="NCBI Taxonomy" id="2762218"/>
    <lineage>
        <taxon>Bacteria</taxon>
        <taxon>Bacillati</taxon>
        <taxon>Bacillota</taxon>
        <taxon>Bacilli</taxon>
        <taxon>Bacillales</taxon>
        <taxon>Caryophanaceae</taxon>
        <taxon>Solibacillus</taxon>
    </lineage>
</organism>
<comment type="subcellular location">
    <subcellularLocation>
        <location evidence="1">Cell membrane</location>
        <topology evidence="1">Multi-pass membrane protein</topology>
    </subcellularLocation>
</comment>
<keyword evidence="9" id="KW-0808">Transferase</keyword>
<evidence type="ECO:0000256" key="2">
    <source>
        <dbReference type="ARBA" id="ARBA00007400"/>
    </source>
</evidence>
<reference evidence="9 10" key="1">
    <citation type="submission" date="2020-08" db="EMBL/GenBank/DDBJ databases">
        <title>A Genomic Blueprint of the Chicken Gut Microbiome.</title>
        <authorList>
            <person name="Gilroy R."/>
            <person name="Ravi A."/>
            <person name="Getino M."/>
            <person name="Pursley I."/>
            <person name="Horton D.L."/>
            <person name="Alikhan N.-F."/>
            <person name="Baker D."/>
            <person name="Gharbi K."/>
            <person name="Hall N."/>
            <person name="Watson M."/>
            <person name="Adriaenssens E.M."/>
            <person name="Foster-Nyarko E."/>
            <person name="Jarju S."/>
            <person name="Secka A."/>
            <person name="Antonio M."/>
            <person name="Oren A."/>
            <person name="Chaudhuri R."/>
            <person name="La Ragione R.M."/>
            <person name="Hildebrand F."/>
            <person name="Pallen M.J."/>
        </authorList>
    </citation>
    <scope>NUCLEOTIDE SEQUENCE [LARGE SCALE GENOMIC DNA]</scope>
    <source>
        <strain evidence="9 10">Sa1YVA6</strain>
    </source>
</reference>
<keyword evidence="3" id="KW-1003">Cell membrane</keyword>
<accession>A0ABR8XKV4</accession>
<dbReference type="InterPro" id="IPR002656">
    <property type="entry name" value="Acyl_transf_3_dom"/>
</dbReference>
<evidence type="ECO:0000256" key="1">
    <source>
        <dbReference type="ARBA" id="ARBA00004651"/>
    </source>
</evidence>
<evidence type="ECO:0000256" key="4">
    <source>
        <dbReference type="ARBA" id="ARBA00022692"/>
    </source>
</evidence>
<keyword evidence="6 7" id="KW-0472">Membrane</keyword>
<feature type="transmembrane region" description="Helical" evidence="7">
    <location>
        <begin position="12"/>
        <end position="30"/>
    </location>
</feature>
<keyword evidence="5 7" id="KW-1133">Transmembrane helix</keyword>
<dbReference type="EMBL" id="JACSPW010000004">
    <property type="protein sequence ID" value="MBD8032564.1"/>
    <property type="molecule type" value="Genomic_DNA"/>
</dbReference>
<dbReference type="Pfam" id="PF01757">
    <property type="entry name" value="Acyl_transf_3"/>
    <property type="match status" value="1"/>
</dbReference>
<feature type="transmembrane region" description="Helical" evidence="7">
    <location>
        <begin position="120"/>
        <end position="142"/>
    </location>
</feature>
<feature type="transmembrane region" description="Helical" evidence="7">
    <location>
        <begin position="274"/>
        <end position="292"/>
    </location>
</feature>
<sequence length="354" mass="41622">MKREVGIDLIKVIAVFFVPSVHFFMNTYYYSTPLINSELLFLQTYLRWLFLICVPLFMMVTGYVMSQKKLKKNYYKGLINVIGVYLFYSLLSIVMRITYFKEDLSVIEWLYKILSFEANGYGWYVNMYLGLFLLIPFINIIFNNLKSENEKKALIITLIVLTGLPGLLNSIPLYFQGSKILYFPNWWINIYPLTYYFIGCYFKEYQPKIKKYKAISLCALIILIETILTFYFAQGGIFVEATGYYSSLTVMGTAIFFFLAIYDIKIKNLVLNKIFIMIGGMTLDIYLASYIFDRMVYPYALRYFENQALIIIYFVPVVASILVLSIISGIFRKKIVGFLYKLLKNKRLIRLKWT</sequence>
<keyword evidence="10" id="KW-1185">Reference proteome</keyword>
<evidence type="ECO:0000256" key="5">
    <source>
        <dbReference type="ARBA" id="ARBA00022989"/>
    </source>
</evidence>
<protein>
    <submittedName>
        <fullName evidence="9">Acyltransferase</fullName>
    </submittedName>
</protein>
<evidence type="ECO:0000313" key="10">
    <source>
        <dbReference type="Proteomes" id="UP000600565"/>
    </source>
</evidence>
<name>A0ABR8XKV4_9BACL</name>
<keyword evidence="4 7" id="KW-0812">Transmembrane</keyword>
<gene>
    <name evidence="9" type="ORF">H9632_05750</name>
</gene>
<feature type="transmembrane region" description="Helical" evidence="7">
    <location>
        <begin position="308"/>
        <end position="331"/>
    </location>
</feature>
<feature type="transmembrane region" description="Helical" evidence="7">
    <location>
        <begin position="181"/>
        <end position="202"/>
    </location>
</feature>
<feature type="transmembrane region" description="Helical" evidence="7">
    <location>
        <begin position="77"/>
        <end position="100"/>
    </location>
</feature>
<feature type="transmembrane region" description="Helical" evidence="7">
    <location>
        <begin position="45"/>
        <end position="65"/>
    </location>
</feature>
<evidence type="ECO:0000256" key="3">
    <source>
        <dbReference type="ARBA" id="ARBA00022475"/>
    </source>
</evidence>